<evidence type="ECO:0000259" key="2">
    <source>
        <dbReference type="Pfam" id="PF18962"/>
    </source>
</evidence>
<dbReference type="InterPro" id="IPR013783">
    <property type="entry name" value="Ig-like_fold"/>
</dbReference>
<keyword evidence="4" id="KW-1185">Reference proteome</keyword>
<dbReference type="RefSeq" id="WP_110304709.1">
    <property type="nucleotide sequence ID" value="NZ_QJHK01000001.1"/>
</dbReference>
<dbReference type="Gene3D" id="2.60.40.740">
    <property type="match status" value="3"/>
</dbReference>
<dbReference type="Pfam" id="PF18962">
    <property type="entry name" value="Por_Secre_tail"/>
    <property type="match status" value="1"/>
</dbReference>
<dbReference type="OrthoDB" id="7794186at2"/>
<dbReference type="InterPro" id="IPR026444">
    <property type="entry name" value="Secre_tail"/>
</dbReference>
<protein>
    <recommendedName>
        <fullName evidence="2">Secretion system C-terminal sorting domain-containing protein</fullName>
    </recommendedName>
</protein>
<sequence length="1699" mass="186243">MKKIYVLIILLVSGFCFSQGVGNYNVSFNITDLNIKVDISGNCGSRLQSWLIFSNAADQSFFYQPIGDNQNLPRDWTAVFPSSNKLTKIKYYSEGREYHGGLNSGCKNDNSSTENKNVSYGITEYYLPNNFTALYNLRATLKILPDLKIKIPTGVDSDILPTTDKITINSDTGFLSSEYNWQYSFNYLDPSSWVSLPQFNTASISVNALDVLQVLDETSHGKKVYFRQIAYNGAAVSDPVPYSVRLSAPKVVSATPVQPTCSDTNDGSIKLVFNRTLYPGEQLNYTLLDVTTNMPANYNGTLSIGADKSFVISGLRKGNYMLQLIGFQNGLSTANEANRYDLKSFTIASPPVLDFSLNSTDIQCYAAQDGTITITPTGGTRTVLGNDYYSLDNGLSWIPFPNNKPYTITGLAPGTYNVKVKDMNGCIAKIQTSVNGEIQLGDDKLLEKTISQPASPLTLHYTFKKDPTFYGAANGKLTASITGGTINDDKSYEYEWKNSNGIVLPATAQYNAADKTYNITLENIPEGEYKLTVKDKNYNNATNKTACSIIESSQILTQPDQIIIALAETQPISCNTGNLESDVNKFSDGILKATVSGGVKFTGSANNGLPYKFIWSKYNTATNLWEELTDYKTDTAENLSKGNYSLNIIDANGIVQGTYNTTDLETAIPTTKEIAEPAKLELSFTSGNVSCHQGNNGWAIATVTGGTGAYTYTWYNTGNGTIDQNKITQLTAGEYFVEITDAKGCFVKGSIKITEPQSPVAIEYEEIFTPTFSGATNGRIVAKITGGTPKDDQSYKYEWKNAAGVLQTTTAEIKNGIYTITLNGVSADDYFLTIKDKNYNEATNQIINCSVLESKVTLNEPDPLKVVFEIVRTISCNTNNEFGNGTDIKPTDGQRDESQDGILTAHVSGGTPLASSVNNGLPYYFYWKKQQTDGSWMALSNITGETASDLSHGTYALNVKDRNGIMLGTYINNQLAQEIDATQLMQEPPKLSVTITNGDVFCNGGNDGWATANVVGGTPPYDYKWSNEVEIDTNTVLKAGEYWVFITDAKGCTTQESITISEPAAPLAIKYIEVLNPGFYKATNGKIVVEVTGGTIFSDNSYWFEWKNSKGIVQTTTTTNFSNGVYTISLNGLPEEMYSLTVRDANYNLATNKTSCTVANSVTTLDDPDPLEVTFEVVRTISCNVSNEFGNETDANPMDNQRDESQEGILVAHVKGGIQLQADKNNGLPYFYTWKKQQKDGSWILWKDQDETAENLSDGTYALNIEDANGIKLGTYLNNILVEAKDVTQYMPEPEKLKLTFTKLDVGCTTGNDGWAEAHVSGGTPPYTYEWTNGETTPRIENITTNNYFVIATDAKGCIVQGSIFVGDPKGIFTTEIIKNTTCYQGNDASIELNVTGGNLPYSYLWNTGATTKDLNNLTAGNYEVAITCPDCCTYKKKFVLKDPQPVIVNIGPDRTLCNDQNLDLDAKIEDPKAQYNWTSSTGFTSNEAKVNVSKAGTYHVKVTSGLGCVSEDEIVIKTSQAVINSEFLLSSQAYLDEEVILINTSSPIGEDTEWVIPQGVNSIEQNEKYATLKFSAIGTYTIGLKQTQGECYATFNKNITVEQRSTLPNIGTTSQFIVDFIVTPNPSNGNFKALVTLENDSDINLRLFSTNAQNTMIQKKESGKKKYEIDFATTLESGMYVLVLETGQQTLVKKIIIN</sequence>
<dbReference type="Gene3D" id="2.60.40.10">
    <property type="entry name" value="Immunoglobulins"/>
    <property type="match status" value="1"/>
</dbReference>
<reference evidence="3 4" key="1">
    <citation type="submission" date="2018-05" db="EMBL/GenBank/DDBJ databases">
        <title>Flavobacterium sp. strain IMCC34759, incomplete genome.</title>
        <authorList>
            <person name="Joung Y."/>
            <person name="Cho J."/>
        </authorList>
    </citation>
    <scope>NUCLEOTIDE SEQUENCE [LARGE SCALE GENOMIC DNA]</scope>
    <source>
        <strain evidence="3 4">IMCC34759</strain>
    </source>
</reference>
<proteinExistence type="predicted"/>
<evidence type="ECO:0000256" key="1">
    <source>
        <dbReference type="ARBA" id="ARBA00022729"/>
    </source>
</evidence>
<gene>
    <name evidence="3" type="ORF">DMB65_00440</name>
</gene>
<dbReference type="InterPro" id="IPR025667">
    <property type="entry name" value="SprB_repeat"/>
</dbReference>
<organism evidence="3 4">
    <name type="scientific">Flavobacterium cheongpyeongense</name>
    <dbReference type="NCBI Taxonomy" id="2212651"/>
    <lineage>
        <taxon>Bacteria</taxon>
        <taxon>Pseudomonadati</taxon>
        <taxon>Bacteroidota</taxon>
        <taxon>Flavobacteriia</taxon>
        <taxon>Flavobacteriales</taxon>
        <taxon>Flavobacteriaceae</taxon>
        <taxon>Flavobacterium</taxon>
    </lineage>
</organism>
<evidence type="ECO:0000313" key="3">
    <source>
        <dbReference type="EMBL" id="PXY42530.1"/>
    </source>
</evidence>
<dbReference type="Proteomes" id="UP000247903">
    <property type="component" value="Unassembled WGS sequence"/>
</dbReference>
<name>A0A2V4BXT0_9FLAO</name>
<accession>A0A2V4BXT0</accession>
<comment type="caution">
    <text evidence="3">The sequence shown here is derived from an EMBL/GenBank/DDBJ whole genome shotgun (WGS) entry which is preliminary data.</text>
</comment>
<feature type="domain" description="Secretion system C-terminal sorting" evidence="2">
    <location>
        <begin position="1625"/>
        <end position="1698"/>
    </location>
</feature>
<keyword evidence="1" id="KW-0732">Signal</keyword>
<dbReference type="NCBIfam" id="TIGR04183">
    <property type="entry name" value="Por_Secre_tail"/>
    <property type="match status" value="1"/>
</dbReference>
<evidence type="ECO:0000313" key="4">
    <source>
        <dbReference type="Proteomes" id="UP000247903"/>
    </source>
</evidence>
<dbReference type="Pfam" id="PF13573">
    <property type="entry name" value="SprB"/>
    <property type="match status" value="5"/>
</dbReference>
<dbReference type="EMBL" id="QJHK01000001">
    <property type="protein sequence ID" value="PXY42530.1"/>
    <property type="molecule type" value="Genomic_DNA"/>
</dbReference>